<protein>
    <submittedName>
        <fullName evidence="1">Fatty acid cis/trans isomerase</fullName>
    </submittedName>
</protein>
<dbReference type="AlphaFoldDB" id="A0A3B0ZZQ1"/>
<keyword evidence="1" id="KW-0413">Isomerase</keyword>
<name>A0A3B0ZZQ1_9ZZZZ</name>
<accession>A0A3B0ZZQ1</accession>
<dbReference type="Pfam" id="PF06934">
    <property type="entry name" value="CTI"/>
    <property type="match status" value="1"/>
</dbReference>
<sequence>MEWLKKSNNIRAFVIFFVVLLLAALAYNVSEVSRIAANERKTIELELASLPLDSPVSYQQQVKPVLERRCIVCHGCYDAPCQLKLSSIEGLQRGASEVRIYEPRRIESIPPSRLFVDAKNTQQWRSRGFYPVINEATQNPIDNLQNSILYRLLQLKKQYPQPNVNKLPDSFTLELNRKQTCPKPDTINKFVKKHPLWGMPYAMPNLATEEYQTLVSWIAQGSRVEPPAKPSAAVQTQITQWETFLNQPSNKQKLVSRYLYEHLFHAHIHFAGSAEREFYRLVRSRTQAGKAIDEIATLRPNDSPGERPFYYRLLPYHSSIVNKNHIVYQFSNKRMQRFRKLFLTPDYNVSRLPSYERGEGSNPFKIYAAIPAVSRYRFMLDDAHFFIEGFIKGPVCRGQLALNVIEDQFWVVFFNPDKPMITNNSEFIEKMANELQVPEDFDNNFDLLRIWTDYWKGQLRYMEGKQAWFKTIGTHELEHAMDYIWDGDGNNPNAALTVFRHFDSGSVAYGLVGSNPETTWVIDFPLLERIHYLLVADFNIYGNIGHRMSTRIYMDFLRMEGEDSFLAFLPVNKRKAIRDKWYVGQRSSIEKLFSAPQEWLNTESVKGYQTNDPQRELYQIIKERLKHLKQHANAINHCGSPGCKNISVESTVKRAAIKRVDNAMIKIAKLQGEQLHSFPDVAFVRVKASNAEDDLTYSLIRNKAYKNVTSFLADAHERDRADVDRDTMTVVKWLEGSYPNFFFSVDLSEIEIFSKRCAAIRTDKDYERFVDQYGVRRTNPLFWELADWFQDNVRQKKPILSGLFDLNRYQNR</sequence>
<evidence type="ECO:0000313" key="1">
    <source>
        <dbReference type="EMBL" id="VAW92952.1"/>
    </source>
</evidence>
<dbReference type="GO" id="GO:0016853">
    <property type="term" value="F:isomerase activity"/>
    <property type="evidence" value="ECO:0007669"/>
    <property type="project" value="UniProtKB-KW"/>
</dbReference>
<reference evidence="1" key="1">
    <citation type="submission" date="2018-06" db="EMBL/GenBank/DDBJ databases">
        <authorList>
            <person name="Zhirakovskaya E."/>
        </authorList>
    </citation>
    <scope>NUCLEOTIDE SEQUENCE</scope>
</reference>
<gene>
    <name evidence="1" type="ORF">MNBD_GAMMA23-796</name>
</gene>
<dbReference type="InterPro" id="IPR010706">
    <property type="entry name" value="Fatty_acid_cis-trans_isomerase"/>
</dbReference>
<dbReference type="EMBL" id="UOFT01000029">
    <property type="protein sequence ID" value="VAW92952.1"/>
    <property type="molecule type" value="Genomic_DNA"/>
</dbReference>
<organism evidence="1">
    <name type="scientific">hydrothermal vent metagenome</name>
    <dbReference type="NCBI Taxonomy" id="652676"/>
    <lineage>
        <taxon>unclassified sequences</taxon>
        <taxon>metagenomes</taxon>
        <taxon>ecological metagenomes</taxon>
    </lineage>
</organism>
<proteinExistence type="predicted"/>